<feature type="region of interest" description="Disordered" evidence="1">
    <location>
        <begin position="113"/>
        <end position="133"/>
    </location>
</feature>
<keyword evidence="2" id="KW-0732">Signal</keyword>
<dbReference type="InterPro" id="IPR011050">
    <property type="entry name" value="Pectin_lyase_fold/virulence"/>
</dbReference>
<proteinExistence type="predicted"/>
<dbReference type="Gene3D" id="2.160.20.10">
    <property type="entry name" value="Single-stranded right-handed beta-helix, Pectin lyase-like"/>
    <property type="match status" value="1"/>
</dbReference>
<organism evidence="3 4">
    <name type="scientific">Funiculus sociatus GB2-A5</name>
    <dbReference type="NCBI Taxonomy" id="2933946"/>
    <lineage>
        <taxon>Bacteria</taxon>
        <taxon>Bacillati</taxon>
        <taxon>Cyanobacteriota</taxon>
        <taxon>Cyanophyceae</taxon>
        <taxon>Coleofasciculales</taxon>
        <taxon>Coleofasciculaceae</taxon>
        <taxon>Funiculus</taxon>
    </lineage>
</organism>
<evidence type="ECO:0000313" key="4">
    <source>
        <dbReference type="Proteomes" id="UP001442494"/>
    </source>
</evidence>
<feature type="chain" id="PRO_5045610334" evidence="2">
    <location>
        <begin position="31"/>
        <end position="904"/>
    </location>
</feature>
<evidence type="ECO:0000256" key="2">
    <source>
        <dbReference type="SAM" id="SignalP"/>
    </source>
</evidence>
<feature type="compositionally biased region" description="Low complexity" evidence="1">
    <location>
        <begin position="121"/>
        <end position="133"/>
    </location>
</feature>
<dbReference type="InterPro" id="IPR006626">
    <property type="entry name" value="PbH1"/>
</dbReference>
<dbReference type="SMART" id="SM00710">
    <property type="entry name" value="PbH1"/>
    <property type="match status" value="8"/>
</dbReference>
<dbReference type="InterPro" id="IPR012334">
    <property type="entry name" value="Pectin_lyas_fold"/>
</dbReference>
<keyword evidence="4" id="KW-1185">Reference proteome</keyword>
<dbReference type="Gene3D" id="2.40.160.160">
    <property type="entry name" value="Inverse autotransporter, beta-domain"/>
    <property type="match status" value="1"/>
</dbReference>
<dbReference type="SUPFAM" id="SSF51126">
    <property type="entry name" value="Pectin lyase-like"/>
    <property type="match status" value="1"/>
</dbReference>
<gene>
    <name evidence="3" type="ORF">NDI37_09205</name>
</gene>
<comment type="caution">
    <text evidence="3">The sequence shown here is derived from an EMBL/GenBank/DDBJ whole genome shotgun (WGS) entry which is preliminary data.</text>
</comment>
<dbReference type="InterPro" id="IPR038177">
    <property type="entry name" value="IAT_beta_sf"/>
</dbReference>
<protein>
    <submittedName>
        <fullName evidence="3">Right-handed parallel beta-helix repeat-containing protein</fullName>
    </submittedName>
</protein>
<dbReference type="Proteomes" id="UP001442494">
    <property type="component" value="Unassembled WGS sequence"/>
</dbReference>
<reference evidence="3 4" key="1">
    <citation type="submission" date="2022-04" db="EMBL/GenBank/DDBJ databases">
        <title>Positive selection, recombination, and allopatry shape intraspecific diversity of widespread and dominant cyanobacteria.</title>
        <authorList>
            <person name="Wei J."/>
            <person name="Shu W."/>
            <person name="Hu C."/>
        </authorList>
    </citation>
    <scope>NUCLEOTIDE SEQUENCE [LARGE SCALE GENOMIC DNA]</scope>
    <source>
        <strain evidence="3 4">GB2-A5</strain>
    </source>
</reference>
<name>A0ABV0JMI0_9CYAN</name>
<accession>A0ABV0JMI0</accession>
<sequence length="904" mass="95334">MLPKKSTSYLCATLLVSGLVSGILATTATAQTIESSSEILEVKADTSTVENDLPATEASEEAEKLEVETNTTTFEVKNTLPPITNPKKLADVELPPRTLNEFGKISLEVNLEPAQSPPISSQETAQTTATPTESTVKILPRVGVNFTSGPGVGYSSSFTSLEGFLPLSSGKTNNLPFLEGRVLLSTESALISSNLVLGYRTYNPKDNRILGGYVAYNTRDTGNSNFNQLGVGVESLGDWDVRANAYIPVGDTRQKTQETISNNNLSLSEPVFQGNFLAQTRTQQRQINRRFEAAMAGFDVEAGTKIAQIGKTGDLRGYAGLYYYDAPGSADILGFSTRLEARPTDNLRLGVSLSNDATFGTNLMLSVGANFPGTRPRNIGKENTVLARLGESVTRNANIVVDEQQDVESFTRQETVFVTNPNTGEPWRFQHVNLGIGTGNGTFESPTGDVASALAVAQPEDIVYVQPGTNPSIPAFQIPDGVQVLSTGPVQLINTVEGNLQLPSSGAGVRPQVTGTVTIGNRTTLSGFEIATTTGAGIAGTNISDVTIRENAIASSVSEGILLQNVAGQVAIANNTINNSGLEGFSLRNNQGQVTLSLTENSIANNGAAADDGDGVNVELSNSATGTFNIEKNAIANNSSNSGIADGIEIRIIDNASGTFNITNNQISRNQFKGINIQLDSTSSGTFNITNNSIQENLDDGITLQLNDQATGTFNISNNPEISQNGLFGIAILLSDSTSGTFNITSNTIQENQNNGVNIQLNDTAAGTINISNNQQIARNGLNGLFTTTSETSQLRLTIDSNQIYENSFTSLSINSFGSSNTFASVALNTLTGGSLGDLEVIASGVDDIVCLRSRQNTIGNLLLDDSLGGTIQAEDGISTNNIATSNVTNWSGTNVAARSCGFP</sequence>
<evidence type="ECO:0000313" key="3">
    <source>
        <dbReference type="EMBL" id="MEP0864646.1"/>
    </source>
</evidence>
<evidence type="ECO:0000256" key="1">
    <source>
        <dbReference type="SAM" id="MobiDB-lite"/>
    </source>
</evidence>
<dbReference type="EMBL" id="JAMPKK010000015">
    <property type="protein sequence ID" value="MEP0864646.1"/>
    <property type="molecule type" value="Genomic_DNA"/>
</dbReference>
<feature type="signal peptide" evidence="2">
    <location>
        <begin position="1"/>
        <end position="30"/>
    </location>
</feature>
<dbReference type="RefSeq" id="WP_190421659.1">
    <property type="nucleotide sequence ID" value="NZ_JAMPKK010000015.1"/>
</dbReference>